<dbReference type="AlphaFoldDB" id="A6K0K6"/>
<protein>
    <submittedName>
        <fullName evidence="1">RCG52392</fullName>
    </submittedName>
</protein>
<evidence type="ECO:0000313" key="2">
    <source>
        <dbReference type="Proteomes" id="UP000234681"/>
    </source>
</evidence>
<dbReference type="Proteomes" id="UP000234681">
    <property type="component" value="Chromosome 4"/>
</dbReference>
<evidence type="ECO:0000313" key="1">
    <source>
        <dbReference type="EMBL" id="EDL88212.1"/>
    </source>
</evidence>
<gene>
    <name evidence="1" type="ORF">rCG_52392</name>
</gene>
<reference evidence="1 2" key="1">
    <citation type="submission" date="2005-09" db="EMBL/GenBank/DDBJ databases">
        <authorList>
            <person name="Mural R.J."/>
            <person name="Li P.W."/>
            <person name="Adams M.D."/>
            <person name="Amanatides P.G."/>
            <person name="Baden-Tillson H."/>
            <person name="Barnstead M."/>
            <person name="Chin S.H."/>
            <person name="Dew I."/>
            <person name="Evans C.A."/>
            <person name="Ferriera S."/>
            <person name="Flanigan M."/>
            <person name="Fosler C."/>
            <person name="Glodek A."/>
            <person name="Gu Z."/>
            <person name="Holt R.A."/>
            <person name="Jennings D."/>
            <person name="Kraft C.L."/>
            <person name="Lu F."/>
            <person name="Nguyen T."/>
            <person name="Nusskern D.R."/>
            <person name="Pfannkoch C.M."/>
            <person name="Sitter C."/>
            <person name="Sutton G.G."/>
            <person name="Venter J.C."/>
            <person name="Wang Z."/>
            <person name="Woodage T."/>
            <person name="Zheng X.H."/>
            <person name="Zhong F."/>
        </authorList>
    </citation>
    <scope>NUCLEOTIDE SEQUENCE [LARGE SCALE GENOMIC DNA]</scope>
    <source>
        <strain>BN</strain>
        <strain evidence="2">Sprague-Dawley</strain>
    </source>
</reference>
<accession>A6K0K6</accession>
<sequence length="31" mass="3459">MILMDYPKNGGPWRGPGIPLVPCDPRLPLRV</sequence>
<name>A6K0K6_RAT</name>
<dbReference type="EMBL" id="CH474011">
    <property type="protein sequence ID" value="EDL88212.1"/>
    <property type="molecule type" value="Genomic_DNA"/>
</dbReference>
<proteinExistence type="predicted"/>
<organism evidence="1 2">
    <name type="scientific">Rattus norvegicus</name>
    <name type="common">Rat</name>
    <dbReference type="NCBI Taxonomy" id="10116"/>
    <lineage>
        <taxon>Eukaryota</taxon>
        <taxon>Metazoa</taxon>
        <taxon>Chordata</taxon>
        <taxon>Craniata</taxon>
        <taxon>Vertebrata</taxon>
        <taxon>Euteleostomi</taxon>
        <taxon>Mammalia</taxon>
        <taxon>Eutheria</taxon>
        <taxon>Euarchontoglires</taxon>
        <taxon>Glires</taxon>
        <taxon>Rodentia</taxon>
        <taxon>Myomorpha</taxon>
        <taxon>Muroidea</taxon>
        <taxon>Muridae</taxon>
        <taxon>Murinae</taxon>
        <taxon>Rattus</taxon>
    </lineage>
</organism>